<evidence type="ECO:0000313" key="1">
    <source>
        <dbReference type="EMBL" id="MBE4908226.1"/>
    </source>
</evidence>
<dbReference type="InterPro" id="IPR014199">
    <property type="entry name" value="Spore_YtxC"/>
</dbReference>
<dbReference type="PIRSF" id="PIRSF012563">
    <property type="entry name" value="YtxC"/>
    <property type="match status" value="1"/>
</dbReference>
<dbReference type="Pfam" id="PF08812">
    <property type="entry name" value="YtxC"/>
    <property type="match status" value="1"/>
</dbReference>
<comment type="caution">
    <text evidence="1">The sequence shown here is derived from an EMBL/GenBank/DDBJ whole genome shotgun (WGS) entry which is preliminary data.</text>
</comment>
<proteinExistence type="predicted"/>
<dbReference type="EMBL" id="JADCLJ010000019">
    <property type="protein sequence ID" value="MBE4908226.1"/>
    <property type="molecule type" value="Genomic_DNA"/>
</dbReference>
<dbReference type="NCBIfam" id="TIGR02834">
    <property type="entry name" value="spo_ytxC"/>
    <property type="match status" value="1"/>
</dbReference>
<organism evidence="1 2">
    <name type="scientific">Litchfieldia luteola</name>
    <dbReference type="NCBI Taxonomy" id="682179"/>
    <lineage>
        <taxon>Bacteria</taxon>
        <taxon>Bacillati</taxon>
        <taxon>Bacillota</taxon>
        <taxon>Bacilli</taxon>
        <taxon>Bacillales</taxon>
        <taxon>Bacillaceae</taxon>
        <taxon>Litchfieldia</taxon>
    </lineage>
</organism>
<dbReference type="RefSeq" id="WP_193535719.1">
    <property type="nucleotide sequence ID" value="NZ_JADCLJ010000019.1"/>
</dbReference>
<protein>
    <submittedName>
        <fullName evidence="1">Sporulation protein YtxC</fullName>
    </submittedName>
</protein>
<name>A0ABR9QIB0_9BACI</name>
<keyword evidence="2" id="KW-1185">Reference proteome</keyword>
<evidence type="ECO:0000313" key="2">
    <source>
        <dbReference type="Proteomes" id="UP001516662"/>
    </source>
</evidence>
<sequence>MIEIHFQESLDALKLYERLCSAQQERNINYIDVLYEQENIITICIDKKSNELVDSFIIPVITSFFIETKEDIWMLSMMQELFYFSDFEERQQILEIARSIIEGERKGIPVIADLVPREELISTSLSTLLTDSISFSFESFIKFRLKDYSDRLLQYVEISIDEYKLEQEYQNFIQNLRDYITERDSKLEHVNILHNDQFLLFSEQFSEIKRDEVIKYIDRKLIQSYPMYIDSSIIAPLVSMNPSSINLYTNQVDDGMVQTIRNIFQERVRIFSKKEFIESQHLLVHKKI</sequence>
<gene>
    <name evidence="1" type="primary">ytxC</name>
    <name evidence="1" type="ORF">IMZ08_09180</name>
</gene>
<dbReference type="Proteomes" id="UP001516662">
    <property type="component" value="Unassembled WGS sequence"/>
</dbReference>
<accession>A0ABR9QIB0</accession>
<reference evidence="1 2" key="1">
    <citation type="submission" date="2020-10" db="EMBL/GenBank/DDBJ databases">
        <title>Bacillus sp. HD4P25, an endophyte from a halophyte.</title>
        <authorList>
            <person name="Sun J.-Q."/>
        </authorList>
    </citation>
    <scope>NUCLEOTIDE SEQUENCE [LARGE SCALE GENOMIC DNA]</scope>
    <source>
        <strain evidence="1 2">YIM 93174</strain>
    </source>
</reference>